<comment type="caution">
    <text evidence="1">The sequence shown here is derived from an EMBL/GenBank/DDBJ whole genome shotgun (WGS) entry which is preliminary data.</text>
</comment>
<evidence type="ECO:0000313" key="2">
    <source>
        <dbReference type="Proteomes" id="UP001207742"/>
    </source>
</evidence>
<name>A0ABT3IL15_9BACT</name>
<reference evidence="1 2" key="1">
    <citation type="submission" date="2022-10" db="EMBL/GenBank/DDBJ databases">
        <title>Chitinophaga nivalis PC15 sp. nov., isolated from Pyeongchang county, South Korea.</title>
        <authorList>
            <person name="Trinh H.N."/>
        </authorList>
    </citation>
    <scope>NUCLEOTIDE SEQUENCE [LARGE SCALE GENOMIC DNA]</scope>
    <source>
        <strain evidence="1 2">PC14</strain>
    </source>
</reference>
<organism evidence="1 2">
    <name type="scientific">Chitinophaga nivalis</name>
    <dbReference type="NCBI Taxonomy" id="2991709"/>
    <lineage>
        <taxon>Bacteria</taxon>
        <taxon>Pseudomonadati</taxon>
        <taxon>Bacteroidota</taxon>
        <taxon>Chitinophagia</taxon>
        <taxon>Chitinophagales</taxon>
        <taxon>Chitinophagaceae</taxon>
        <taxon>Chitinophaga</taxon>
    </lineage>
</organism>
<evidence type="ECO:0000313" key="1">
    <source>
        <dbReference type="EMBL" id="MCW3484480.1"/>
    </source>
</evidence>
<accession>A0ABT3IL15</accession>
<dbReference type="RefSeq" id="WP_264730130.1">
    <property type="nucleotide sequence ID" value="NZ_JAPDNR010000001.1"/>
</dbReference>
<proteinExistence type="predicted"/>
<sequence>MAVFFNELFLEYFSVPIINSFLLLNNDEMLIIQFLDSRFRLHYLTKINIADSLGIDNTTYFIDDESKENNGFIGFFDWLRSSESTIVGIRMCIFEHHKYNNILGAYPYTKSANDGKWIELMFSGDDYNSEISGDQDFTNNYVYKSNNNDYLITFGLDHLAPGELDSLLVHCSIVA</sequence>
<gene>
    <name evidence="1" type="ORF">OL497_11285</name>
</gene>
<dbReference type="EMBL" id="JAPDNS010000001">
    <property type="protein sequence ID" value="MCW3484480.1"/>
    <property type="molecule type" value="Genomic_DNA"/>
</dbReference>
<dbReference type="Proteomes" id="UP001207742">
    <property type="component" value="Unassembled WGS sequence"/>
</dbReference>
<protein>
    <submittedName>
        <fullName evidence="1">Uncharacterized protein</fullName>
    </submittedName>
</protein>
<keyword evidence="2" id="KW-1185">Reference proteome</keyword>